<feature type="region of interest" description="Disordered" evidence="1">
    <location>
        <begin position="186"/>
        <end position="209"/>
    </location>
</feature>
<gene>
    <name evidence="2" type="ORF">LCGC14_2027790</name>
</gene>
<comment type="caution">
    <text evidence="2">The sequence shown here is derived from an EMBL/GenBank/DDBJ whole genome shotgun (WGS) entry which is preliminary data.</text>
</comment>
<reference evidence="2" key="1">
    <citation type="journal article" date="2015" name="Nature">
        <title>Complex archaea that bridge the gap between prokaryotes and eukaryotes.</title>
        <authorList>
            <person name="Spang A."/>
            <person name="Saw J.H."/>
            <person name="Jorgensen S.L."/>
            <person name="Zaremba-Niedzwiedzka K."/>
            <person name="Martijn J."/>
            <person name="Lind A.E."/>
            <person name="van Eijk R."/>
            <person name="Schleper C."/>
            <person name="Guy L."/>
            <person name="Ettema T.J."/>
        </authorList>
    </citation>
    <scope>NUCLEOTIDE SEQUENCE</scope>
</reference>
<feature type="compositionally biased region" description="Acidic residues" evidence="1">
    <location>
        <begin position="20"/>
        <end position="54"/>
    </location>
</feature>
<evidence type="ECO:0000256" key="1">
    <source>
        <dbReference type="SAM" id="MobiDB-lite"/>
    </source>
</evidence>
<accession>A0A0F9HSM6</accession>
<feature type="compositionally biased region" description="Basic and acidic residues" evidence="1">
    <location>
        <begin position="186"/>
        <end position="197"/>
    </location>
</feature>
<dbReference type="EMBL" id="LAZR01023548">
    <property type="protein sequence ID" value="KKL78142.1"/>
    <property type="molecule type" value="Genomic_DNA"/>
</dbReference>
<feature type="region of interest" description="Disordered" evidence="1">
    <location>
        <begin position="93"/>
        <end position="150"/>
    </location>
</feature>
<feature type="compositionally biased region" description="Acidic residues" evidence="1">
    <location>
        <begin position="93"/>
        <end position="104"/>
    </location>
</feature>
<sequence length="303" mass="33038">MTRRVAKRQLRRGLSLQEPAPEEPQMDYEEEEEDDLADLLEEEPAPEMEEEPEDDMMLAEVNNLYKTIDERDDMILQLARGVQKLAKRVLVLEADEDESEESEDKEDKAATPRKVQMEAPEGDFTVGGDDDLGEEIQQGGDPQEPGLTAGQPQGIAQKAVIAKALALAGVDAAQIRKQTGLVFKDDKWSNFGDKDSDIPANAPVTPDTKDWDEDFAVVPGSGNAPASVKGIGSVAKSLESMGVDRGRIDKLFEDSGFIRKSPAQTVGAGATGDGPKTTEQIEAAYRGMSFQQLNQFRTEVGDL</sequence>
<dbReference type="AlphaFoldDB" id="A0A0F9HSM6"/>
<protein>
    <submittedName>
        <fullName evidence="2">Uncharacterized protein</fullName>
    </submittedName>
</protein>
<evidence type="ECO:0000313" key="2">
    <source>
        <dbReference type="EMBL" id="KKL78142.1"/>
    </source>
</evidence>
<proteinExistence type="predicted"/>
<feature type="compositionally biased region" description="Basic residues" evidence="1">
    <location>
        <begin position="1"/>
        <end position="11"/>
    </location>
</feature>
<feature type="region of interest" description="Disordered" evidence="1">
    <location>
        <begin position="1"/>
        <end position="54"/>
    </location>
</feature>
<organism evidence="2">
    <name type="scientific">marine sediment metagenome</name>
    <dbReference type="NCBI Taxonomy" id="412755"/>
    <lineage>
        <taxon>unclassified sequences</taxon>
        <taxon>metagenomes</taxon>
        <taxon>ecological metagenomes</taxon>
    </lineage>
</organism>
<name>A0A0F9HSM6_9ZZZZ</name>